<dbReference type="GO" id="GO:0016787">
    <property type="term" value="F:hydrolase activity"/>
    <property type="evidence" value="ECO:0007669"/>
    <property type="project" value="UniProtKB-KW"/>
</dbReference>
<dbReference type="Proteomes" id="UP000028705">
    <property type="component" value="Unassembled WGS sequence"/>
</dbReference>
<feature type="domain" description="Nudix hydrolase" evidence="1">
    <location>
        <begin position="40"/>
        <end position="190"/>
    </location>
</feature>
<dbReference type="Gene3D" id="3.90.79.10">
    <property type="entry name" value="Nucleoside Triphosphate Pyrophosphohydrolase"/>
    <property type="match status" value="1"/>
</dbReference>
<name>A0A086A1B8_9FLAO</name>
<organism evidence="2 3">
    <name type="scientific">Chryseobacterium soli</name>
    <dbReference type="NCBI Taxonomy" id="445961"/>
    <lineage>
        <taxon>Bacteria</taxon>
        <taxon>Pseudomonadati</taxon>
        <taxon>Bacteroidota</taxon>
        <taxon>Flavobacteriia</taxon>
        <taxon>Flavobacteriales</taxon>
        <taxon>Weeksellaceae</taxon>
        <taxon>Chryseobacterium group</taxon>
        <taxon>Chryseobacterium</taxon>
    </lineage>
</organism>
<dbReference type="SUPFAM" id="SSF46785">
    <property type="entry name" value="Winged helix' DNA-binding domain"/>
    <property type="match status" value="1"/>
</dbReference>
<dbReference type="SUPFAM" id="SSF55811">
    <property type="entry name" value="Nudix"/>
    <property type="match status" value="1"/>
</dbReference>
<dbReference type="InterPro" id="IPR054105">
    <property type="entry name" value="WHD_NrtR"/>
</dbReference>
<proteinExistence type="predicted"/>
<protein>
    <submittedName>
        <fullName evidence="2">NUDIX hydrolase</fullName>
    </submittedName>
</protein>
<dbReference type="CDD" id="cd18873">
    <property type="entry name" value="NUDIX_NadM_like"/>
    <property type="match status" value="1"/>
</dbReference>
<dbReference type="Pfam" id="PF21906">
    <property type="entry name" value="WHD_NrtR"/>
    <property type="match status" value="1"/>
</dbReference>
<dbReference type="Gene3D" id="1.10.10.10">
    <property type="entry name" value="Winged helix-like DNA-binding domain superfamily/Winged helix DNA-binding domain"/>
    <property type="match status" value="1"/>
</dbReference>
<dbReference type="AlphaFoldDB" id="A0A086A1B8"/>
<dbReference type="PANTHER" id="PTHR43736">
    <property type="entry name" value="ADP-RIBOSE PYROPHOSPHATASE"/>
    <property type="match status" value="1"/>
</dbReference>
<dbReference type="InterPro" id="IPR036390">
    <property type="entry name" value="WH_DNA-bd_sf"/>
</dbReference>
<evidence type="ECO:0000313" key="2">
    <source>
        <dbReference type="EMBL" id="KFF10482.1"/>
    </source>
</evidence>
<dbReference type="PANTHER" id="PTHR43736:SF4">
    <property type="entry name" value="SLR1690 PROTEIN"/>
    <property type="match status" value="1"/>
</dbReference>
<dbReference type="PROSITE" id="PS51462">
    <property type="entry name" value="NUDIX"/>
    <property type="match status" value="1"/>
</dbReference>
<accession>A0A086A1B8</accession>
<dbReference type="InterPro" id="IPR036388">
    <property type="entry name" value="WH-like_DNA-bd_sf"/>
</dbReference>
<gene>
    <name evidence="2" type="ORF">IW15_19270</name>
</gene>
<keyword evidence="3" id="KW-1185">Reference proteome</keyword>
<evidence type="ECO:0000313" key="3">
    <source>
        <dbReference type="Proteomes" id="UP000028705"/>
    </source>
</evidence>
<dbReference type="STRING" id="445961.IW15_19270"/>
<dbReference type="Pfam" id="PF00293">
    <property type="entry name" value="NUDIX"/>
    <property type="match status" value="1"/>
</dbReference>
<comment type="caution">
    <text evidence="2">The sequence shown here is derived from an EMBL/GenBank/DDBJ whole genome shotgun (WGS) entry which is preliminary data.</text>
</comment>
<reference evidence="2 3" key="1">
    <citation type="submission" date="2014-07" db="EMBL/GenBank/DDBJ databases">
        <title>Genome of Chryseobacterium soli DSM 19298.</title>
        <authorList>
            <person name="Stropko S.J."/>
            <person name="Pipes S.E."/>
            <person name="Newman J."/>
        </authorList>
    </citation>
    <scope>NUCLEOTIDE SEQUENCE [LARGE SCALE GENOMIC DNA]</scope>
    <source>
        <strain evidence="2 3">DSM 19298</strain>
    </source>
</reference>
<dbReference type="EMBL" id="JPRH01000010">
    <property type="protein sequence ID" value="KFF10482.1"/>
    <property type="molecule type" value="Genomic_DNA"/>
</dbReference>
<evidence type="ECO:0000259" key="1">
    <source>
        <dbReference type="PROSITE" id="PS51462"/>
    </source>
</evidence>
<keyword evidence="2" id="KW-0378">Hydrolase</keyword>
<dbReference type="InterPro" id="IPR000086">
    <property type="entry name" value="NUDIX_hydrolase_dom"/>
</dbReference>
<dbReference type="InterPro" id="IPR015797">
    <property type="entry name" value="NUDIX_hydrolase-like_dom_sf"/>
</dbReference>
<sequence length="285" mass="33490">MFSPCQEKSIKNNFIFTAMEIKDTKNKETLQELIDTKDFVAHVSVDCTIFGFHNNILKVLLLKYHDLDLWSLPGGFVFNDEDLREAAARVLYERTQLKDLFLKQFHTFGRIDRTENNVHQILLNNKGIEVPKDHWIFQRFITVGYCSLIDFSIANTFPDAFNETCEWFEVGKLPQMAFDHDRVIETGLEYLRMNINTEVAASNLLPEKFTMKDLQSLYETILNEKFRRNNFQRKILSLNILDRLEKLYDGSANKAPYLYKFKSKVHNSTSQYPISNRDDDDDDEK</sequence>
<dbReference type="eggNOG" id="COG1051">
    <property type="taxonomic scope" value="Bacteria"/>
</dbReference>